<reference evidence="4 5" key="1">
    <citation type="submission" date="2023-10" db="EMBL/GenBank/DDBJ databases">
        <title>Chromosome-scale genome assembly provides insights into flower coloration mechanisms of Canna indica.</title>
        <authorList>
            <person name="Li C."/>
        </authorList>
    </citation>
    <scope>NUCLEOTIDE SEQUENCE [LARGE SCALE GENOMIC DNA]</scope>
    <source>
        <tissue evidence="4">Flower</tissue>
    </source>
</reference>
<accession>A0AAQ3QQJ0</accession>
<protein>
    <submittedName>
        <fullName evidence="4">WEB family protein</fullName>
    </submittedName>
</protein>
<keyword evidence="2 3" id="KW-0175">Coiled coil</keyword>
<proteinExistence type="inferred from homology"/>
<evidence type="ECO:0000313" key="5">
    <source>
        <dbReference type="Proteomes" id="UP001327560"/>
    </source>
</evidence>
<dbReference type="EMBL" id="CP136897">
    <property type="protein sequence ID" value="WOL16755.1"/>
    <property type="molecule type" value="Genomic_DNA"/>
</dbReference>
<sequence>MESGEGSTAVVTRRVEIDTSAPFRSVKEAVMLFGERVLAGEVYANRLNEIRDVTNRNEQEGANIGSVIAELEETRQNLEKANEERLKMTHCLTSLKEELEKTKMELQQLKSGGPEKKVKDIEIEDVKFVENANAGIEAPTTNNDIEFQKKRYVTFANPPSLARVLNAEEHVLERQFSVDKENTPLKKKKKPLIPFVAALFSKKKDHQNGGFGRTRGS</sequence>
<evidence type="ECO:0000256" key="2">
    <source>
        <dbReference type="ARBA" id="ARBA00023054"/>
    </source>
</evidence>
<evidence type="ECO:0000256" key="1">
    <source>
        <dbReference type="ARBA" id="ARBA00005485"/>
    </source>
</evidence>
<keyword evidence="5" id="KW-1185">Reference proteome</keyword>
<dbReference type="PANTHER" id="PTHR32054">
    <property type="entry name" value="HEAVY CHAIN, PUTATIVE, EXPRESSED-RELATED-RELATED"/>
    <property type="match status" value="1"/>
</dbReference>
<evidence type="ECO:0000313" key="4">
    <source>
        <dbReference type="EMBL" id="WOL16755.1"/>
    </source>
</evidence>
<dbReference type="AlphaFoldDB" id="A0AAQ3QQJ0"/>
<gene>
    <name evidence="4" type="ORF">Cni_G25543</name>
</gene>
<dbReference type="GO" id="GO:0009904">
    <property type="term" value="P:chloroplast accumulation movement"/>
    <property type="evidence" value="ECO:0007669"/>
    <property type="project" value="TreeGrafter"/>
</dbReference>
<organism evidence="4 5">
    <name type="scientific">Canna indica</name>
    <name type="common">Indian-shot</name>
    <dbReference type="NCBI Taxonomy" id="4628"/>
    <lineage>
        <taxon>Eukaryota</taxon>
        <taxon>Viridiplantae</taxon>
        <taxon>Streptophyta</taxon>
        <taxon>Embryophyta</taxon>
        <taxon>Tracheophyta</taxon>
        <taxon>Spermatophyta</taxon>
        <taxon>Magnoliopsida</taxon>
        <taxon>Liliopsida</taxon>
        <taxon>Zingiberales</taxon>
        <taxon>Cannaceae</taxon>
        <taxon>Canna</taxon>
    </lineage>
</organism>
<dbReference type="GO" id="GO:0009903">
    <property type="term" value="P:chloroplast avoidance movement"/>
    <property type="evidence" value="ECO:0007669"/>
    <property type="project" value="TreeGrafter"/>
</dbReference>
<evidence type="ECO:0000256" key="3">
    <source>
        <dbReference type="SAM" id="Coils"/>
    </source>
</evidence>
<name>A0AAQ3QQJ0_9LILI</name>
<dbReference type="PANTHER" id="PTHR32054:SF9">
    <property type="entry name" value="OS04G0116200 PROTEIN"/>
    <property type="match status" value="1"/>
</dbReference>
<dbReference type="Proteomes" id="UP001327560">
    <property type="component" value="Chromosome 8"/>
</dbReference>
<feature type="coiled-coil region" evidence="3">
    <location>
        <begin position="64"/>
        <end position="112"/>
    </location>
</feature>
<dbReference type="GO" id="GO:0005829">
    <property type="term" value="C:cytosol"/>
    <property type="evidence" value="ECO:0007669"/>
    <property type="project" value="TreeGrafter"/>
</dbReference>
<comment type="similarity">
    <text evidence="1">Belongs to the WEB family.</text>
</comment>